<sequence>MDSTSSLRSASEALIQVIQYNPAKTAPEDAHAIRSNAVRYQWERSKEVRPRGRKSKVPKSLALAPEQASRIPEDDCADDDVPYPHLGPGYRKEANRCKDLDALPPPARSSLLEPGNYPSELPSGSIAPLLRLVHMVTSGTFVGDQAPKMSVIASRYVQQLRSHPASFHAAIWVCAKGMVDKSSSNPSVVKHRRFLDTCHSIAVKSVIEMISELDGSDYANPTEELGMLCSAMQSLALGTTEDVHLDALRPGPRQSTLKKLQNLYLWGAAPRWLNYHEEAARKILHANNCMDPFWAGLRVCQTQNDIISSCRTLTKPRSPCWFLNVDFADFYNKVTLQMEPRLTPGFTTYATTLSMTLSEPLLSVISDLILYASIQEALLSNRLTWFGLEYVCDARNWTQHQTMSLPSREETVMLAKQPQQAIMFNAVRHALIVYSLIAVFPLPLPSAPFPVLADRLDSDISQLLQDGQGATSATLLLWLSSMAALAAIGTPKRVPLVTLTAHFCQHLHISDWESMQATLQDFLWAGEISDFDGMYLFLEVQKQMFELDNGITTPEYEISRAVV</sequence>
<proteinExistence type="predicted"/>
<reference evidence="2" key="1">
    <citation type="submission" date="2022-10" db="EMBL/GenBank/DDBJ databases">
        <title>Culturing micro-colonial fungi from biological soil crusts in the Mojave desert and describing Neophaeococcomyces mojavensis, and introducing the new genera and species Taxawa tesnikishii.</title>
        <authorList>
            <person name="Kurbessoian T."/>
            <person name="Stajich J.E."/>
        </authorList>
    </citation>
    <scope>NUCLEOTIDE SEQUENCE</scope>
    <source>
        <strain evidence="2">TK_41</strain>
    </source>
</reference>
<dbReference type="Proteomes" id="UP001172673">
    <property type="component" value="Unassembled WGS sequence"/>
</dbReference>
<feature type="region of interest" description="Disordered" evidence="1">
    <location>
        <begin position="43"/>
        <end position="80"/>
    </location>
</feature>
<organism evidence="2 3">
    <name type="scientific">Cladophialophora chaetospira</name>
    <dbReference type="NCBI Taxonomy" id="386627"/>
    <lineage>
        <taxon>Eukaryota</taxon>
        <taxon>Fungi</taxon>
        <taxon>Dikarya</taxon>
        <taxon>Ascomycota</taxon>
        <taxon>Pezizomycotina</taxon>
        <taxon>Eurotiomycetes</taxon>
        <taxon>Chaetothyriomycetidae</taxon>
        <taxon>Chaetothyriales</taxon>
        <taxon>Herpotrichiellaceae</taxon>
        <taxon>Cladophialophora</taxon>
    </lineage>
</organism>
<dbReference type="AlphaFoldDB" id="A0AA39CHB0"/>
<dbReference type="EMBL" id="JAPDRK010000009">
    <property type="protein sequence ID" value="KAJ9608757.1"/>
    <property type="molecule type" value="Genomic_DNA"/>
</dbReference>
<keyword evidence="3" id="KW-1185">Reference proteome</keyword>
<comment type="caution">
    <text evidence="2">The sequence shown here is derived from an EMBL/GenBank/DDBJ whole genome shotgun (WGS) entry which is preliminary data.</text>
</comment>
<evidence type="ECO:0000313" key="2">
    <source>
        <dbReference type="EMBL" id="KAJ9608757.1"/>
    </source>
</evidence>
<evidence type="ECO:0000256" key="1">
    <source>
        <dbReference type="SAM" id="MobiDB-lite"/>
    </source>
</evidence>
<protein>
    <submittedName>
        <fullName evidence="2">Uncharacterized protein</fullName>
    </submittedName>
</protein>
<gene>
    <name evidence="2" type="ORF">H2200_006528</name>
</gene>
<accession>A0AA39CHB0</accession>
<evidence type="ECO:0000313" key="3">
    <source>
        <dbReference type="Proteomes" id="UP001172673"/>
    </source>
</evidence>
<name>A0AA39CHB0_9EURO</name>